<proteinExistence type="predicted"/>
<dbReference type="AlphaFoldDB" id="E4MTA8"/>
<dbReference type="HOGENOM" id="CLU_3286741_0_0_10"/>
<organism evidence="1 2">
    <name type="scientific">Capnocytophaga ochracea F0287</name>
    <dbReference type="NCBI Taxonomy" id="873517"/>
    <lineage>
        <taxon>Bacteria</taxon>
        <taxon>Pseudomonadati</taxon>
        <taxon>Bacteroidota</taxon>
        <taxon>Flavobacteriia</taxon>
        <taxon>Flavobacteriales</taxon>
        <taxon>Flavobacteriaceae</taxon>
        <taxon>Capnocytophaga</taxon>
    </lineage>
</organism>
<evidence type="ECO:0000313" key="2">
    <source>
        <dbReference type="Proteomes" id="UP000005391"/>
    </source>
</evidence>
<gene>
    <name evidence="1" type="ORF">HMPREF1977_1618</name>
</gene>
<evidence type="ECO:0000313" key="1">
    <source>
        <dbReference type="EMBL" id="EFS97128.1"/>
    </source>
</evidence>
<dbReference type="EMBL" id="AEOH01000041">
    <property type="protein sequence ID" value="EFS97128.1"/>
    <property type="molecule type" value="Genomic_DNA"/>
</dbReference>
<protein>
    <submittedName>
        <fullName evidence="1">Uncharacterized protein</fullName>
    </submittedName>
</protein>
<dbReference type="Proteomes" id="UP000005391">
    <property type="component" value="Unassembled WGS sequence"/>
</dbReference>
<comment type="caution">
    <text evidence="1">The sequence shown here is derived from an EMBL/GenBank/DDBJ whole genome shotgun (WGS) entry which is preliminary data.</text>
</comment>
<reference evidence="1 2" key="1">
    <citation type="submission" date="2010-10" db="EMBL/GenBank/DDBJ databases">
        <authorList>
            <person name="Muzny D."/>
            <person name="Qin X."/>
            <person name="Deng J."/>
            <person name="Jiang H."/>
            <person name="Liu Y."/>
            <person name="Qu J."/>
            <person name="Song X.-Z."/>
            <person name="Zhang L."/>
            <person name="Thornton R."/>
            <person name="Coyle M."/>
            <person name="Francisco L."/>
            <person name="Jackson L."/>
            <person name="Javaid M."/>
            <person name="Korchina V."/>
            <person name="Kovar C."/>
            <person name="Mata R."/>
            <person name="Mathew T."/>
            <person name="Ngo R."/>
            <person name="Nguyen L."/>
            <person name="Nguyen N."/>
            <person name="Okwuonu G."/>
            <person name="Ongeri F."/>
            <person name="Pham C."/>
            <person name="Simmons D."/>
            <person name="Wilczek-Boney K."/>
            <person name="Hale W."/>
            <person name="Jakkamsetti A."/>
            <person name="Pham P."/>
            <person name="Ruth R."/>
            <person name="San Lucas F."/>
            <person name="Warren J."/>
            <person name="Zhang J."/>
            <person name="Zhao Z."/>
            <person name="Zhou C."/>
            <person name="Zhu D."/>
            <person name="Lee S."/>
            <person name="Bess C."/>
            <person name="Blankenburg K."/>
            <person name="Forbes L."/>
            <person name="Fu Q."/>
            <person name="Gubbala S."/>
            <person name="Hirani K."/>
            <person name="Jayaseelan J.C."/>
            <person name="Lara F."/>
            <person name="Munidasa M."/>
            <person name="Palculict T."/>
            <person name="Patil S."/>
            <person name="Pu L.-L."/>
            <person name="Saada N."/>
            <person name="Tang L."/>
            <person name="Weissenberger G."/>
            <person name="Zhu Y."/>
            <person name="Hemphill L."/>
            <person name="Shang Y."/>
            <person name="Youmans B."/>
            <person name="Ayvaz T."/>
            <person name="Ross M."/>
            <person name="Santibanez J."/>
            <person name="Aqrawi P."/>
            <person name="Gross S."/>
            <person name="Joshi V."/>
            <person name="Fowler G."/>
            <person name="Nazareth L."/>
            <person name="Reid J."/>
            <person name="Worley K."/>
            <person name="Petrosino J."/>
            <person name="Highlander S."/>
            <person name="Gibbs R."/>
        </authorList>
    </citation>
    <scope>NUCLEOTIDE SEQUENCE [LARGE SCALE GENOMIC DNA]</scope>
    <source>
        <strain evidence="1 2">F0287</strain>
    </source>
</reference>
<sequence>MFIYGAKIGNNTDNTKNAKRAVKIRKLENERIGKWGVRLC</sequence>
<accession>E4MTA8</accession>
<name>E4MTA8_CAPOC</name>